<reference evidence="1" key="1">
    <citation type="submission" date="2018-02" db="EMBL/GenBank/DDBJ databases">
        <title>Rhizophora mucronata_Transcriptome.</title>
        <authorList>
            <person name="Meera S.P."/>
            <person name="Sreeshan A."/>
            <person name="Augustine A."/>
        </authorList>
    </citation>
    <scope>NUCLEOTIDE SEQUENCE</scope>
    <source>
        <tissue evidence="1">Leaf</tissue>
    </source>
</reference>
<sequence>MPLLSIAQKPIKTSSLYPIIQCWLIIATQENLFLTHNI</sequence>
<dbReference type="EMBL" id="GGEC01053570">
    <property type="protein sequence ID" value="MBX34054.1"/>
    <property type="molecule type" value="Transcribed_RNA"/>
</dbReference>
<name>A0A2P2MV12_RHIMU</name>
<protein>
    <submittedName>
        <fullName evidence="1">Uncharacterized protein</fullName>
    </submittedName>
</protein>
<evidence type="ECO:0000313" key="1">
    <source>
        <dbReference type="EMBL" id="MBX34054.1"/>
    </source>
</evidence>
<organism evidence="1">
    <name type="scientific">Rhizophora mucronata</name>
    <name type="common">Asiatic mangrove</name>
    <dbReference type="NCBI Taxonomy" id="61149"/>
    <lineage>
        <taxon>Eukaryota</taxon>
        <taxon>Viridiplantae</taxon>
        <taxon>Streptophyta</taxon>
        <taxon>Embryophyta</taxon>
        <taxon>Tracheophyta</taxon>
        <taxon>Spermatophyta</taxon>
        <taxon>Magnoliopsida</taxon>
        <taxon>eudicotyledons</taxon>
        <taxon>Gunneridae</taxon>
        <taxon>Pentapetalae</taxon>
        <taxon>rosids</taxon>
        <taxon>fabids</taxon>
        <taxon>Malpighiales</taxon>
        <taxon>Rhizophoraceae</taxon>
        <taxon>Rhizophora</taxon>
    </lineage>
</organism>
<dbReference type="AlphaFoldDB" id="A0A2P2MV12"/>
<proteinExistence type="predicted"/>
<accession>A0A2P2MV12</accession>